<gene>
    <name evidence="1" type="ORF">CEE36_01635</name>
</gene>
<name>A0A532V9J0_UNCT6</name>
<dbReference type="Pfam" id="PF20095">
    <property type="entry name" value="DUF6485"/>
    <property type="match status" value="1"/>
</dbReference>
<reference evidence="1 2" key="1">
    <citation type="submission" date="2017-06" db="EMBL/GenBank/DDBJ databases">
        <title>Novel microbial phyla capable of carbon fixation and sulfur reduction in deep-sea sediments.</title>
        <authorList>
            <person name="Huang J."/>
            <person name="Baker B."/>
            <person name="Wang Y."/>
        </authorList>
    </citation>
    <scope>NUCLEOTIDE SEQUENCE [LARGE SCALE GENOMIC DNA]</scope>
    <source>
        <strain evidence="1">B3_TA06</strain>
    </source>
</reference>
<comment type="caution">
    <text evidence="1">The sequence shown here is derived from an EMBL/GenBank/DDBJ whole genome shotgun (WGS) entry which is preliminary data.</text>
</comment>
<dbReference type="EMBL" id="NJBO01000002">
    <property type="protein sequence ID" value="TKJ43846.1"/>
    <property type="molecule type" value="Genomic_DNA"/>
</dbReference>
<protein>
    <recommendedName>
        <fullName evidence="3">Cytosolic protein</fullName>
    </recommendedName>
</protein>
<dbReference type="Proteomes" id="UP000317778">
    <property type="component" value="Unassembled WGS sequence"/>
</dbReference>
<accession>A0A532V9J0</accession>
<evidence type="ECO:0008006" key="3">
    <source>
        <dbReference type="Google" id="ProtNLM"/>
    </source>
</evidence>
<organism evidence="1 2">
    <name type="scientific">candidate division TA06 bacterium B3_TA06</name>
    <dbReference type="NCBI Taxonomy" id="2012487"/>
    <lineage>
        <taxon>Bacteria</taxon>
        <taxon>Bacteria division TA06</taxon>
    </lineage>
</organism>
<dbReference type="AlphaFoldDB" id="A0A532V9J0"/>
<evidence type="ECO:0000313" key="1">
    <source>
        <dbReference type="EMBL" id="TKJ43846.1"/>
    </source>
</evidence>
<proteinExistence type="predicted"/>
<sequence length="62" mass="7327">MSECDNDVECTCTYEPCPRKGRCCECVAYHRDKGELPACYFTLEEEKTYNRSIAFFIRCRNK</sequence>
<evidence type="ECO:0000313" key="2">
    <source>
        <dbReference type="Proteomes" id="UP000317778"/>
    </source>
</evidence>